<protein>
    <submittedName>
        <fullName evidence="1">Uncharacterized protein</fullName>
    </submittedName>
</protein>
<name>A0A8S9WQB3_APOLU</name>
<feature type="non-terminal residue" evidence="1">
    <location>
        <position position="198"/>
    </location>
</feature>
<keyword evidence="2" id="KW-1185">Reference proteome</keyword>
<gene>
    <name evidence="1" type="ORF">GE061_008117</name>
</gene>
<evidence type="ECO:0000313" key="1">
    <source>
        <dbReference type="EMBL" id="KAF6198369.1"/>
    </source>
</evidence>
<dbReference type="AlphaFoldDB" id="A0A8S9WQB3"/>
<sequence length="198" mass="22971">NQWTEQNRTDVIYSDILKRVIRKRRHWKGKVVKIRSVETNYMTDMTFVFGEDGVSNHKCGTKRTEKSGDEMGRGRPNDPYFVLPVQIASSSRRSDGLVYRIKKIFVKKTHEKMMFKVDYLLDAKDHNRIRCRTWFEMNNKGHLRTSDHLTKQKGSKADPSESILGKIMVFGTPEQDSYLVPQALEEGGNTSDNSYEGF</sequence>
<evidence type="ECO:0000313" key="2">
    <source>
        <dbReference type="Proteomes" id="UP000466442"/>
    </source>
</evidence>
<reference evidence="1" key="1">
    <citation type="journal article" date="2021" name="Mol. Ecol. Resour.">
        <title>Apolygus lucorum genome provides insights into omnivorousness and mesophyll feeding.</title>
        <authorList>
            <person name="Liu Y."/>
            <person name="Liu H."/>
            <person name="Wang H."/>
            <person name="Huang T."/>
            <person name="Liu B."/>
            <person name="Yang B."/>
            <person name="Yin L."/>
            <person name="Li B."/>
            <person name="Zhang Y."/>
            <person name="Zhang S."/>
            <person name="Jiang F."/>
            <person name="Zhang X."/>
            <person name="Ren Y."/>
            <person name="Wang B."/>
            <person name="Wang S."/>
            <person name="Lu Y."/>
            <person name="Wu K."/>
            <person name="Fan W."/>
            <person name="Wang G."/>
        </authorList>
    </citation>
    <scope>NUCLEOTIDE SEQUENCE</scope>
    <source>
        <strain evidence="1">12Hb</strain>
    </source>
</reference>
<organism evidence="1 2">
    <name type="scientific">Apolygus lucorum</name>
    <name type="common">Small green plant bug</name>
    <name type="synonym">Lygocoris lucorum</name>
    <dbReference type="NCBI Taxonomy" id="248454"/>
    <lineage>
        <taxon>Eukaryota</taxon>
        <taxon>Metazoa</taxon>
        <taxon>Ecdysozoa</taxon>
        <taxon>Arthropoda</taxon>
        <taxon>Hexapoda</taxon>
        <taxon>Insecta</taxon>
        <taxon>Pterygota</taxon>
        <taxon>Neoptera</taxon>
        <taxon>Paraneoptera</taxon>
        <taxon>Hemiptera</taxon>
        <taxon>Heteroptera</taxon>
        <taxon>Panheteroptera</taxon>
        <taxon>Cimicomorpha</taxon>
        <taxon>Miridae</taxon>
        <taxon>Mirini</taxon>
        <taxon>Apolygus</taxon>
    </lineage>
</organism>
<dbReference type="Proteomes" id="UP000466442">
    <property type="component" value="Linkage Group LG16"/>
</dbReference>
<comment type="caution">
    <text evidence="1">The sequence shown here is derived from an EMBL/GenBank/DDBJ whole genome shotgun (WGS) entry which is preliminary data.</text>
</comment>
<accession>A0A8S9WQB3</accession>
<dbReference type="EMBL" id="WIXP02000016">
    <property type="protein sequence ID" value="KAF6198369.1"/>
    <property type="molecule type" value="Genomic_DNA"/>
</dbReference>
<proteinExistence type="predicted"/>